<dbReference type="RefSeq" id="WP_129077739.1">
    <property type="nucleotide sequence ID" value="NZ_QOUX01000027.1"/>
</dbReference>
<protein>
    <submittedName>
        <fullName evidence="1">Uncharacterized protein</fullName>
    </submittedName>
</protein>
<dbReference type="EMBL" id="QOUX01000027">
    <property type="protein sequence ID" value="RXJ02024.1"/>
    <property type="molecule type" value="Genomic_DNA"/>
</dbReference>
<dbReference type="AlphaFoldDB" id="A0A4Q0VTR3"/>
<proteinExistence type="predicted"/>
<reference evidence="1 2" key="1">
    <citation type="journal article" date="2019" name="Int. J. Syst. Evol. Microbiol.">
        <title>Anaerobacillus alkaliphilus sp. nov., a novel alkaliphilic and moderately halophilic bacterium.</title>
        <authorList>
            <person name="Borsodi A.K."/>
            <person name="Aszalos J.M."/>
            <person name="Bihari P."/>
            <person name="Nagy I."/>
            <person name="Schumann P."/>
            <person name="Sproer C."/>
            <person name="Kovacs A.L."/>
            <person name="Boka K."/>
            <person name="Dobosy P."/>
            <person name="Ovari M."/>
            <person name="Szili-Kovacs T."/>
            <person name="Toth E."/>
        </authorList>
    </citation>
    <scope>NUCLEOTIDE SEQUENCE [LARGE SCALE GENOMIC DNA]</scope>
    <source>
        <strain evidence="1 2">B16-10</strain>
    </source>
</reference>
<dbReference type="Pfam" id="PF14179">
    <property type="entry name" value="YppG"/>
    <property type="match status" value="1"/>
</dbReference>
<evidence type="ECO:0000313" key="2">
    <source>
        <dbReference type="Proteomes" id="UP000290649"/>
    </source>
</evidence>
<dbReference type="OrthoDB" id="2974799at2"/>
<sequence length="119" mass="14071">MFPQRNRTMQHPYSYYHQMSQQQQVAGMQPQRRGMFGARQTSHQGMYPQQMPMQYYQQPQQRMYVTQQQQMPVQQPKQSFFRNEQGQIDFQKIGGGVQTVMGLVNQVSPMMKMLGGFIK</sequence>
<evidence type="ECO:0000313" key="1">
    <source>
        <dbReference type="EMBL" id="RXJ02024.1"/>
    </source>
</evidence>
<dbReference type="InterPro" id="IPR025555">
    <property type="entry name" value="YppG"/>
</dbReference>
<dbReference type="Proteomes" id="UP000290649">
    <property type="component" value="Unassembled WGS sequence"/>
</dbReference>
<accession>A0A4Q0VTR3</accession>
<gene>
    <name evidence="1" type="ORF">DS745_07985</name>
</gene>
<name>A0A4Q0VTR3_9BACI</name>
<keyword evidence="2" id="KW-1185">Reference proteome</keyword>
<comment type="caution">
    <text evidence="1">The sequence shown here is derived from an EMBL/GenBank/DDBJ whole genome shotgun (WGS) entry which is preliminary data.</text>
</comment>
<organism evidence="1 2">
    <name type="scientific">Anaerobacillus alkaliphilus</name>
    <dbReference type="NCBI Taxonomy" id="1548597"/>
    <lineage>
        <taxon>Bacteria</taxon>
        <taxon>Bacillati</taxon>
        <taxon>Bacillota</taxon>
        <taxon>Bacilli</taxon>
        <taxon>Bacillales</taxon>
        <taxon>Bacillaceae</taxon>
        <taxon>Anaerobacillus</taxon>
    </lineage>
</organism>